<dbReference type="RefSeq" id="XP_007778818.1">
    <property type="nucleotide sequence ID" value="XM_007780628.1"/>
</dbReference>
<accession>R7YPA5</accession>
<feature type="compositionally biased region" description="Basic and acidic residues" evidence="1">
    <location>
        <begin position="7"/>
        <end position="24"/>
    </location>
</feature>
<dbReference type="GeneID" id="19900040"/>
<sequence length="187" mass="20649">MSSQATDLDKVNPKAGPHCDHAANDDGGDMQRQNLPEAKVMDEAHKSETAEKKDSTSSEVVVDDCLATEVYSTMLNDLSVTLEVRVRTYDERDVKVTVGAEVYHYKLTKAETKSLVEELEKQVSMLATTEKLRDELRAGLRRPLAEWLADVEEGINKLSENGLPEMAPLIAEVRAHVAALKAERGLS</sequence>
<dbReference type="EMBL" id="JH767563">
    <property type="protein sequence ID" value="EON63501.1"/>
    <property type="molecule type" value="Genomic_DNA"/>
</dbReference>
<keyword evidence="3" id="KW-1185">Reference proteome</keyword>
<feature type="region of interest" description="Disordered" evidence="1">
    <location>
        <begin position="1"/>
        <end position="58"/>
    </location>
</feature>
<dbReference type="OrthoDB" id="10410609at2759"/>
<protein>
    <submittedName>
        <fullName evidence="2">Uncharacterized protein</fullName>
    </submittedName>
</protein>
<evidence type="ECO:0000256" key="1">
    <source>
        <dbReference type="SAM" id="MobiDB-lite"/>
    </source>
</evidence>
<gene>
    <name evidence="2" type="ORF">W97_02729</name>
</gene>
<dbReference type="Proteomes" id="UP000016924">
    <property type="component" value="Unassembled WGS sequence"/>
</dbReference>
<proteinExistence type="predicted"/>
<feature type="compositionally biased region" description="Basic and acidic residues" evidence="1">
    <location>
        <begin position="39"/>
        <end position="56"/>
    </location>
</feature>
<dbReference type="AlphaFoldDB" id="R7YPA5"/>
<reference evidence="3" key="1">
    <citation type="submission" date="2012-06" db="EMBL/GenBank/DDBJ databases">
        <title>The genome sequence of Coniosporium apollinis CBS 100218.</title>
        <authorList>
            <consortium name="The Broad Institute Genome Sequencing Platform"/>
            <person name="Cuomo C."/>
            <person name="Gorbushina A."/>
            <person name="Noack S."/>
            <person name="Walker B."/>
            <person name="Young S.K."/>
            <person name="Zeng Q."/>
            <person name="Gargeya S."/>
            <person name="Fitzgerald M."/>
            <person name="Haas B."/>
            <person name="Abouelleil A."/>
            <person name="Alvarado L."/>
            <person name="Arachchi H.M."/>
            <person name="Berlin A.M."/>
            <person name="Chapman S.B."/>
            <person name="Goldberg J."/>
            <person name="Griggs A."/>
            <person name="Gujja S."/>
            <person name="Hansen M."/>
            <person name="Howarth C."/>
            <person name="Imamovic A."/>
            <person name="Larimer J."/>
            <person name="McCowan C."/>
            <person name="Montmayeur A."/>
            <person name="Murphy C."/>
            <person name="Neiman D."/>
            <person name="Pearson M."/>
            <person name="Priest M."/>
            <person name="Roberts A."/>
            <person name="Saif S."/>
            <person name="Shea T."/>
            <person name="Sisk P."/>
            <person name="Sykes S."/>
            <person name="Wortman J."/>
            <person name="Nusbaum C."/>
            <person name="Birren B."/>
        </authorList>
    </citation>
    <scope>NUCLEOTIDE SEQUENCE [LARGE SCALE GENOMIC DNA]</scope>
    <source>
        <strain evidence="3">CBS 100218</strain>
    </source>
</reference>
<evidence type="ECO:0000313" key="3">
    <source>
        <dbReference type="Proteomes" id="UP000016924"/>
    </source>
</evidence>
<dbReference type="HOGENOM" id="CLU_1447597_0_0_1"/>
<organism evidence="2 3">
    <name type="scientific">Coniosporium apollinis (strain CBS 100218)</name>
    <name type="common">Rock-inhabiting black yeast</name>
    <dbReference type="NCBI Taxonomy" id="1168221"/>
    <lineage>
        <taxon>Eukaryota</taxon>
        <taxon>Fungi</taxon>
        <taxon>Dikarya</taxon>
        <taxon>Ascomycota</taxon>
        <taxon>Pezizomycotina</taxon>
        <taxon>Dothideomycetes</taxon>
        <taxon>Dothideomycetes incertae sedis</taxon>
        <taxon>Coniosporium</taxon>
    </lineage>
</organism>
<evidence type="ECO:0000313" key="2">
    <source>
        <dbReference type="EMBL" id="EON63501.1"/>
    </source>
</evidence>
<name>R7YPA5_CONA1</name>